<dbReference type="EMBL" id="SLXU01000006">
    <property type="protein sequence ID" value="TCP61146.1"/>
    <property type="molecule type" value="Genomic_DNA"/>
</dbReference>
<protein>
    <submittedName>
        <fullName evidence="3">Double-strand break repair protein AddB</fullName>
    </submittedName>
</protein>
<proteinExistence type="predicted"/>
<dbReference type="InterPro" id="IPR038726">
    <property type="entry name" value="PDDEXK_AddAB-type"/>
</dbReference>
<dbReference type="Pfam" id="PF12705">
    <property type="entry name" value="PDDEXK_1"/>
    <property type="match status" value="1"/>
</dbReference>
<evidence type="ECO:0000259" key="2">
    <source>
        <dbReference type="Pfam" id="PF12705"/>
    </source>
</evidence>
<evidence type="ECO:0000313" key="3">
    <source>
        <dbReference type="EMBL" id="TCP61146.1"/>
    </source>
</evidence>
<dbReference type="AlphaFoldDB" id="A0A4V2SW64"/>
<gene>
    <name evidence="3" type="ORF">EV663_10693</name>
</gene>
<dbReference type="OrthoDB" id="9780606at2"/>
<dbReference type="InterPro" id="IPR014153">
    <property type="entry name" value="Ds_break_AddB"/>
</dbReference>
<dbReference type="NCBIfam" id="TIGR02786">
    <property type="entry name" value="addB_alphas"/>
    <property type="match status" value="1"/>
</dbReference>
<dbReference type="InterPro" id="IPR027417">
    <property type="entry name" value="P-loop_NTPase"/>
</dbReference>
<evidence type="ECO:0000313" key="4">
    <source>
        <dbReference type="Proteomes" id="UP000295050"/>
    </source>
</evidence>
<dbReference type="Proteomes" id="UP000295050">
    <property type="component" value="Unassembled WGS sequence"/>
</dbReference>
<accession>A0A4V2SW64</accession>
<organism evidence="3 4">
    <name type="scientific">Rhodovulum bhavnagarense</name>
    <dbReference type="NCBI Taxonomy" id="992286"/>
    <lineage>
        <taxon>Bacteria</taxon>
        <taxon>Pseudomonadati</taxon>
        <taxon>Pseudomonadota</taxon>
        <taxon>Alphaproteobacteria</taxon>
        <taxon>Rhodobacterales</taxon>
        <taxon>Paracoccaceae</taxon>
        <taxon>Rhodovulum</taxon>
    </lineage>
</organism>
<name>A0A4V2SW64_9RHOB</name>
<dbReference type="RefSeq" id="WP_132951326.1">
    <property type="nucleotide sequence ID" value="NZ_SLXU01000006.1"/>
</dbReference>
<reference evidence="3 4" key="1">
    <citation type="submission" date="2019-03" db="EMBL/GenBank/DDBJ databases">
        <title>Genomic Encyclopedia of Type Strains, Phase IV (KMG-IV): sequencing the most valuable type-strain genomes for metagenomic binning, comparative biology and taxonomic classification.</title>
        <authorList>
            <person name="Goeker M."/>
        </authorList>
    </citation>
    <scope>NUCLEOTIDE SEQUENCE [LARGE SCALE GENOMIC DNA]</scope>
    <source>
        <strain evidence="3 4">DSM 24766</strain>
    </source>
</reference>
<dbReference type="SUPFAM" id="SSF52540">
    <property type="entry name" value="P-loop containing nucleoside triphosphate hydrolases"/>
    <property type="match status" value="1"/>
</dbReference>
<keyword evidence="4" id="KW-1185">Reference proteome</keyword>
<feature type="domain" description="PD-(D/E)XK endonuclease-like" evidence="2">
    <location>
        <begin position="711"/>
        <end position="919"/>
    </location>
</feature>
<comment type="caution">
    <text evidence="3">The sequence shown here is derived from an EMBL/GenBank/DDBJ whole genome shotgun (WGS) entry which is preliminary data.</text>
</comment>
<evidence type="ECO:0000256" key="1">
    <source>
        <dbReference type="SAM" id="MobiDB-lite"/>
    </source>
</evidence>
<feature type="region of interest" description="Disordered" evidence="1">
    <location>
        <begin position="690"/>
        <end position="709"/>
    </location>
</feature>
<sequence>MSEAPRLFGLPPGVDFPRALLIGLEQSLVDQPPEDWAKVEIWINTQRMRRRLQDLLAGGPPRLWPRIRLVTELANHPILADLPPPAPPLRRRLDLARLVAALLDKAPDLAPRSSLYTLADSLAELMDEMQSEGVEPGRLHDLDMGNLSAHWARAREFVTLVETYLGTDLSRNPGAGARQRLAAERLAARWQEAPPDHPVIVAGSTGSRGATALLMAAVARLPRGAVVLPGYDFDMPGAVWDRLEDVLTAEDHPQFRFRRLFDMLETGPDAVQPWPGAPQPPSKARNRLVSLALRPAPVTDQWMQEGPALPTLVAATADLTLIEAPSPRAEATAIALILREAAETQTRAALITPDRMLTRQVTAALDRWGIRPDDSAGLPLPLSPPGRFLRQVAALFGQKLTIGALLALLKHPLTASGSAGRGQHLLWTRELELALRRNGPAFPDGAALTGWAATGPGDGRADWAGWLAACLSGLGDSCAAPLSTHAARHIALAERLAAGPDVAGSGALWSESAGQQARNACDALLAEASAGGTMTPAEYSDLFHGIAQEYDVRDPVGAHPDVMIWGTLEARVQGADIVIMAGLNEGTWPKAPAPDPWLNRQMRADVGLLLPERQIGLAAHDFQQAIAAPRVVLTRAVRDSEAQTVPARWLNRLTNLMAGLPGQGGPDALGAMRARGRDWLARARMLDRPDMALPRAPRPAPRPPLSDRPRQLSVTAVERLIRDPYAVYARYILRLNPLDPLVQEADAPLRGTILHKVLEIFLDRPIEPDPAQARDRLMALTDTVLAGHAPWPAARVLWRARMARVADHFVQDEIARQAQARCVARERDGRVALPDGFTLTAQADRIDLRPDGGLIVYDYKTGMPPTLKSMELFDKQLLLEACIAERGGFQGIAPAPVDHVAYIGLGNPPKTVTNPLADDLTTQTWEALTTLIARYGEPDQGYTARARLQRREDVTDYDLLSRHGEWDETDPAQPMEVGQ</sequence>